<keyword evidence="8" id="KW-0460">Magnesium</keyword>
<protein>
    <recommendedName>
        <fullName evidence="1">ribose-phosphate diphosphokinase</fullName>
        <ecNumber evidence="1">2.7.6.1</ecNumber>
    </recommendedName>
</protein>
<proteinExistence type="predicted"/>
<keyword evidence="5" id="KW-0547">Nucleotide-binding</keyword>
<evidence type="ECO:0000256" key="1">
    <source>
        <dbReference type="ARBA" id="ARBA00013247"/>
    </source>
</evidence>
<dbReference type="InterPro" id="IPR000836">
    <property type="entry name" value="PRTase_dom"/>
</dbReference>
<dbReference type="InterPro" id="IPR029057">
    <property type="entry name" value="PRTase-like"/>
</dbReference>
<dbReference type="EMBL" id="CP155447">
    <property type="protein sequence ID" value="XBH03570.1"/>
    <property type="molecule type" value="Genomic_DNA"/>
</dbReference>
<dbReference type="SUPFAM" id="SSF53271">
    <property type="entry name" value="PRTase-like"/>
    <property type="match status" value="1"/>
</dbReference>
<keyword evidence="7" id="KW-0067">ATP-binding</keyword>
<evidence type="ECO:0000256" key="7">
    <source>
        <dbReference type="ARBA" id="ARBA00022840"/>
    </source>
</evidence>
<dbReference type="PANTHER" id="PTHR10210:SF41">
    <property type="entry name" value="RIBOSE-PHOSPHATE PYROPHOSPHOKINASE 1, CHLOROPLASTIC"/>
    <property type="match status" value="1"/>
</dbReference>
<dbReference type="AlphaFoldDB" id="A0AAU7CEK1"/>
<evidence type="ECO:0000259" key="10">
    <source>
        <dbReference type="Pfam" id="PF13793"/>
    </source>
</evidence>
<evidence type="ECO:0000256" key="5">
    <source>
        <dbReference type="ARBA" id="ARBA00022741"/>
    </source>
</evidence>
<dbReference type="EC" id="2.7.6.1" evidence="1"/>
<evidence type="ECO:0000256" key="2">
    <source>
        <dbReference type="ARBA" id="ARBA00022679"/>
    </source>
</evidence>
<accession>A0AAU7CEK1</accession>
<evidence type="ECO:0000256" key="9">
    <source>
        <dbReference type="ARBA" id="ARBA00049535"/>
    </source>
</evidence>
<keyword evidence="3" id="KW-0479">Metal-binding</keyword>
<dbReference type="Pfam" id="PF14572">
    <property type="entry name" value="Pribosyl_synth"/>
    <property type="match status" value="1"/>
</dbReference>
<dbReference type="GO" id="GO:0005737">
    <property type="term" value="C:cytoplasm"/>
    <property type="evidence" value="ECO:0007669"/>
    <property type="project" value="TreeGrafter"/>
</dbReference>
<dbReference type="GO" id="GO:0000287">
    <property type="term" value="F:magnesium ion binding"/>
    <property type="evidence" value="ECO:0007669"/>
    <property type="project" value="InterPro"/>
</dbReference>
<organism evidence="11">
    <name type="scientific">Singulisphaera sp. Ch08</name>
    <dbReference type="NCBI Taxonomy" id="3120278"/>
    <lineage>
        <taxon>Bacteria</taxon>
        <taxon>Pseudomonadati</taxon>
        <taxon>Planctomycetota</taxon>
        <taxon>Planctomycetia</taxon>
        <taxon>Isosphaerales</taxon>
        <taxon>Isosphaeraceae</taxon>
        <taxon>Singulisphaera</taxon>
    </lineage>
</organism>
<dbReference type="Pfam" id="PF13793">
    <property type="entry name" value="Pribosyltran_N"/>
    <property type="match status" value="1"/>
</dbReference>
<dbReference type="NCBIfam" id="TIGR01251">
    <property type="entry name" value="ribP_PPkin"/>
    <property type="match status" value="1"/>
</dbReference>
<dbReference type="GO" id="GO:0006015">
    <property type="term" value="P:5-phosphoribose 1-diphosphate biosynthetic process"/>
    <property type="evidence" value="ECO:0007669"/>
    <property type="project" value="TreeGrafter"/>
</dbReference>
<reference evidence="11" key="1">
    <citation type="submission" date="2024-05" db="EMBL/GenBank/DDBJ databases">
        <title>Planctomycetes of the genus Singulisphaera possess chitinolytic capabilities.</title>
        <authorList>
            <person name="Ivanova A."/>
        </authorList>
    </citation>
    <scope>NUCLEOTIDE SEQUENCE</scope>
    <source>
        <strain evidence="11">Ch08T</strain>
    </source>
</reference>
<dbReference type="GO" id="GO:0016301">
    <property type="term" value="F:kinase activity"/>
    <property type="evidence" value="ECO:0007669"/>
    <property type="project" value="UniProtKB-KW"/>
</dbReference>
<dbReference type="GO" id="GO:0005524">
    <property type="term" value="F:ATP binding"/>
    <property type="evidence" value="ECO:0007669"/>
    <property type="project" value="UniProtKB-KW"/>
</dbReference>
<feature type="domain" description="Ribose-phosphate pyrophosphokinase N-terminal" evidence="10">
    <location>
        <begin position="6"/>
        <end position="117"/>
    </location>
</feature>
<keyword evidence="4" id="KW-0545">Nucleotide biosynthesis</keyword>
<dbReference type="RefSeq" id="WP_406696309.1">
    <property type="nucleotide sequence ID" value="NZ_CP155447.1"/>
</dbReference>
<dbReference type="PANTHER" id="PTHR10210">
    <property type="entry name" value="RIBOSE-PHOSPHATE DIPHOSPHOKINASE FAMILY MEMBER"/>
    <property type="match status" value="1"/>
</dbReference>
<dbReference type="GO" id="GO:0006164">
    <property type="term" value="P:purine nucleotide biosynthetic process"/>
    <property type="evidence" value="ECO:0007669"/>
    <property type="project" value="TreeGrafter"/>
</dbReference>
<evidence type="ECO:0000256" key="3">
    <source>
        <dbReference type="ARBA" id="ARBA00022723"/>
    </source>
</evidence>
<sequence length="307" mass="32040">MTADWTILSGMAHPELAAAIAHGLGARTVGRFPDGEVSVRIDEPVRDREVFRVQPTAPPVDEHLVELLAVADACRRASAARITAVLPYFGHARSDARHGRREPIVASMIARLIQAVGVARVVVVDLHTPQIEGFFQIALDTLTAVPTLCEALRARLPAGAVVVAPVAGRVEMATGYAGRLGAPLAVLHKRSTSGTETAVTHLVGDVSGRTCLIVDDIISTGGTIVESATALREAGAGPQITVAATHGLFVGAARGRLLRAGISRVFVTDTVPVAGGEWPELEVVPIAPLLAGAIRRLVADGSLSDLF</sequence>
<dbReference type="Gene3D" id="3.40.50.2020">
    <property type="match status" value="2"/>
</dbReference>
<evidence type="ECO:0000256" key="8">
    <source>
        <dbReference type="ARBA" id="ARBA00022842"/>
    </source>
</evidence>
<evidence type="ECO:0000256" key="6">
    <source>
        <dbReference type="ARBA" id="ARBA00022777"/>
    </source>
</evidence>
<name>A0AAU7CEK1_9BACT</name>
<keyword evidence="6" id="KW-0418">Kinase</keyword>
<dbReference type="CDD" id="cd06223">
    <property type="entry name" value="PRTases_typeI"/>
    <property type="match status" value="1"/>
</dbReference>
<comment type="catalytic activity">
    <reaction evidence="9">
        <text>D-ribose 5-phosphate + ATP = 5-phospho-alpha-D-ribose 1-diphosphate + AMP + H(+)</text>
        <dbReference type="Rhea" id="RHEA:15609"/>
        <dbReference type="ChEBI" id="CHEBI:15378"/>
        <dbReference type="ChEBI" id="CHEBI:30616"/>
        <dbReference type="ChEBI" id="CHEBI:58017"/>
        <dbReference type="ChEBI" id="CHEBI:78346"/>
        <dbReference type="ChEBI" id="CHEBI:456215"/>
        <dbReference type="EC" id="2.7.6.1"/>
    </reaction>
</comment>
<evidence type="ECO:0000256" key="4">
    <source>
        <dbReference type="ARBA" id="ARBA00022727"/>
    </source>
</evidence>
<dbReference type="FunFam" id="3.40.50.2020:FF:000007">
    <property type="entry name" value="Ribose-phosphate pyrophosphokinase"/>
    <property type="match status" value="1"/>
</dbReference>
<evidence type="ECO:0000313" key="11">
    <source>
        <dbReference type="EMBL" id="XBH03570.1"/>
    </source>
</evidence>
<dbReference type="SMART" id="SM01400">
    <property type="entry name" value="Pribosyltran_N"/>
    <property type="match status" value="1"/>
</dbReference>
<dbReference type="GO" id="GO:0004749">
    <property type="term" value="F:ribose phosphate diphosphokinase activity"/>
    <property type="evidence" value="ECO:0007669"/>
    <property type="project" value="UniProtKB-EC"/>
</dbReference>
<keyword evidence="2 11" id="KW-0808">Transferase</keyword>
<gene>
    <name evidence="11" type="ORF">V5E97_35480</name>
</gene>
<dbReference type="InterPro" id="IPR005946">
    <property type="entry name" value="Rib-P_diPkinase"/>
</dbReference>
<dbReference type="InterPro" id="IPR029099">
    <property type="entry name" value="Pribosyltran_N"/>
</dbReference>
<dbReference type="GO" id="GO:0002189">
    <property type="term" value="C:ribose phosphate diphosphokinase complex"/>
    <property type="evidence" value="ECO:0007669"/>
    <property type="project" value="TreeGrafter"/>
</dbReference>